<comment type="subcellular location">
    <subcellularLocation>
        <location evidence="1">Membrane</location>
        <topology evidence="1">Lipid-anchor</topology>
    </subcellularLocation>
</comment>
<dbReference type="InterPro" id="IPR057336">
    <property type="entry name" value="GerAC_N"/>
</dbReference>
<evidence type="ECO:0000259" key="10">
    <source>
        <dbReference type="Pfam" id="PF25198"/>
    </source>
</evidence>
<dbReference type="Pfam" id="PF05504">
    <property type="entry name" value="Spore_GerAC"/>
    <property type="match status" value="1"/>
</dbReference>
<comment type="caution">
    <text evidence="11">The sequence shown here is derived from an EMBL/GenBank/DDBJ whole genome shotgun (WGS) entry which is preliminary data.</text>
</comment>
<name>A0ABS3N2H2_9BACI</name>
<feature type="region of interest" description="Disordered" evidence="8">
    <location>
        <begin position="212"/>
        <end position="238"/>
    </location>
</feature>
<sequence>MVIKTNYIISRKLRTCLILLFLLPLLSGCWSSREIDNLAIINVLGIDQNEVGEYVISTVIANQSDPTSTSSANDSKSSGSNSSIIKTATGKSIHEAMGVISSSTSKRIYLGHVNNIIFGENVALKSMEESLDYFRRENDFRPNINVLVTKGLAADIVKIKPELQTNLGFTIRDIINENRYVPTAMGRDISQFMKALSSNTVDPFTTEIGIVNNTEQPVEQVSPNSSTDKEKKSNQNEKSDIGIKGTAVFKGGNLAGWLDERETRGLLWVQGEVDTGIVVLSCDGEDNGVVSLGIGKSNSKLIPKISKDKVSMTVSLDVNAEIRSVSCLNLKMDTSQIERLNKRLENLVKQEVMSAISKAKDQWQTDIFGFGEVIYRNNPKKWDQMSKQWRTSGLKNMGVQVKVTGNISGYGLQEDPIKANESR</sequence>
<keyword evidence="12" id="KW-1185">Reference proteome</keyword>
<evidence type="ECO:0000256" key="5">
    <source>
        <dbReference type="ARBA" id="ARBA00023136"/>
    </source>
</evidence>
<feature type="compositionally biased region" description="Basic and acidic residues" evidence="8">
    <location>
        <begin position="227"/>
        <end position="238"/>
    </location>
</feature>
<evidence type="ECO:0000313" key="12">
    <source>
        <dbReference type="Proteomes" id="UP000663981"/>
    </source>
</evidence>
<evidence type="ECO:0000256" key="7">
    <source>
        <dbReference type="ARBA" id="ARBA00023288"/>
    </source>
</evidence>
<comment type="similarity">
    <text evidence="2">Belongs to the GerABKC lipoprotein family.</text>
</comment>
<keyword evidence="7" id="KW-0449">Lipoprotein</keyword>
<dbReference type="NCBIfam" id="TIGR02887">
    <property type="entry name" value="spore_ger_x_C"/>
    <property type="match status" value="1"/>
</dbReference>
<keyword evidence="6" id="KW-0564">Palmitate</keyword>
<feature type="compositionally biased region" description="Polar residues" evidence="8">
    <location>
        <begin position="212"/>
        <end position="226"/>
    </location>
</feature>
<dbReference type="EMBL" id="JAGDEL010000008">
    <property type="protein sequence ID" value="MBO1512448.1"/>
    <property type="molecule type" value="Genomic_DNA"/>
</dbReference>
<keyword evidence="4" id="KW-0732">Signal</keyword>
<dbReference type="InterPro" id="IPR038501">
    <property type="entry name" value="Spore_GerAC_C_sf"/>
</dbReference>
<dbReference type="InterPro" id="IPR008844">
    <property type="entry name" value="Spore_GerAC-like"/>
</dbReference>
<evidence type="ECO:0000259" key="9">
    <source>
        <dbReference type="Pfam" id="PF05504"/>
    </source>
</evidence>
<evidence type="ECO:0000256" key="4">
    <source>
        <dbReference type="ARBA" id="ARBA00022729"/>
    </source>
</evidence>
<dbReference type="PROSITE" id="PS51257">
    <property type="entry name" value="PROKAR_LIPOPROTEIN"/>
    <property type="match status" value="1"/>
</dbReference>
<feature type="domain" description="Spore germination protein N-terminal" evidence="10">
    <location>
        <begin position="32"/>
        <end position="208"/>
    </location>
</feature>
<accession>A0ABS3N2H2</accession>
<dbReference type="Proteomes" id="UP000663981">
    <property type="component" value="Unassembled WGS sequence"/>
</dbReference>
<dbReference type="RefSeq" id="WP_207978500.1">
    <property type="nucleotide sequence ID" value="NZ_JAGDEL010000008.1"/>
</dbReference>
<evidence type="ECO:0000256" key="8">
    <source>
        <dbReference type="SAM" id="MobiDB-lite"/>
    </source>
</evidence>
<keyword evidence="3" id="KW-0309">Germination</keyword>
<dbReference type="InterPro" id="IPR046953">
    <property type="entry name" value="Spore_GerAC-like_C"/>
</dbReference>
<feature type="region of interest" description="Disordered" evidence="8">
    <location>
        <begin position="64"/>
        <end position="83"/>
    </location>
</feature>
<dbReference type="Gene3D" id="3.30.300.210">
    <property type="entry name" value="Nutrient germinant receptor protein C, domain 3"/>
    <property type="match status" value="1"/>
</dbReference>
<evidence type="ECO:0000256" key="2">
    <source>
        <dbReference type="ARBA" id="ARBA00007886"/>
    </source>
</evidence>
<protein>
    <submittedName>
        <fullName evidence="11">Ger(X)C family spore germination protein</fullName>
    </submittedName>
</protein>
<dbReference type="PANTHER" id="PTHR35789">
    <property type="entry name" value="SPORE GERMINATION PROTEIN B3"/>
    <property type="match status" value="1"/>
</dbReference>
<evidence type="ECO:0000313" key="11">
    <source>
        <dbReference type="EMBL" id="MBO1512448.1"/>
    </source>
</evidence>
<keyword evidence="5" id="KW-0472">Membrane</keyword>
<organism evidence="11 12">
    <name type="scientific">Metabacillus bambusae</name>
    <dbReference type="NCBI Taxonomy" id="2795218"/>
    <lineage>
        <taxon>Bacteria</taxon>
        <taxon>Bacillati</taxon>
        <taxon>Bacillota</taxon>
        <taxon>Bacilli</taxon>
        <taxon>Bacillales</taxon>
        <taxon>Bacillaceae</taxon>
        <taxon>Metabacillus</taxon>
    </lineage>
</organism>
<dbReference type="PANTHER" id="PTHR35789:SF1">
    <property type="entry name" value="SPORE GERMINATION PROTEIN B3"/>
    <property type="match status" value="1"/>
</dbReference>
<feature type="domain" description="Spore germination GerAC-like C-terminal" evidence="9">
    <location>
        <begin position="244"/>
        <end position="411"/>
    </location>
</feature>
<evidence type="ECO:0000256" key="3">
    <source>
        <dbReference type="ARBA" id="ARBA00022544"/>
    </source>
</evidence>
<gene>
    <name evidence="11" type="ORF">I7822_12285</name>
</gene>
<feature type="compositionally biased region" description="Low complexity" evidence="8">
    <location>
        <begin position="68"/>
        <end position="83"/>
    </location>
</feature>
<proteinExistence type="inferred from homology"/>
<evidence type="ECO:0000256" key="6">
    <source>
        <dbReference type="ARBA" id="ARBA00023139"/>
    </source>
</evidence>
<reference evidence="11 12" key="1">
    <citation type="submission" date="2021-03" db="EMBL/GenBank/DDBJ databases">
        <title>Whole genome sequence of Metabacillus bambusae BG109.</title>
        <authorList>
            <person name="Jeong J.W."/>
        </authorList>
    </citation>
    <scope>NUCLEOTIDE SEQUENCE [LARGE SCALE GENOMIC DNA]</scope>
    <source>
        <strain evidence="11 12">BG109</strain>
    </source>
</reference>
<dbReference type="Pfam" id="PF25198">
    <property type="entry name" value="Spore_GerAC_N"/>
    <property type="match status" value="1"/>
</dbReference>
<evidence type="ECO:0000256" key="1">
    <source>
        <dbReference type="ARBA" id="ARBA00004635"/>
    </source>
</evidence>